<comment type="caution">
    <text evidence="1">The sequence shown here is derived from an EMBL/GenBank/DDBJ whole genome shotgun (WGS) entry which is preliminary data.</text>
</comment>
<feature type="non-terminal residue" evidence="1">
    <location>
        <position position="1"/>
    </location>
</feature>
<name>W1YKI3_9ZZZZ</name>
<dbReference type="AlphaFoldDB" id="W1YKI3"/>
<accession>W1YKI3</accession>
<gene>
    <name evidence="1" type="ORF">Q604_UNBC04378G0001</name>
</gene>
<evidence type="ECO:0000313" key="1">
    <source>
        <dbReference type="EMBL" id="ETJ41699.1"/>
    </source>
</evidence>
<proteinExistence type="predicted"/>
<reference evidence="1" key="1">
    <citation type="submission" date="2013-12" db="EMBL/GenBank/DDBJ databases">
        <title>A Varibaculum cambriense genome reconstructed from a premature infant gut community with otherwise low bacterial novelty that shifts toward anaerobic metabolism during the third week of life.</title>
        <authorList>
            <person name="Brown C.T."/>
            <person name="Sharon I."/>
            <person name="Thomas B.C."/>
            <person name="Castelle C.J."/>
            <person name="Morowitz M.J."/>
            <person name="Banfield J.F."/>
        </authorList>
    </citation>
    <scope>NUCLEOTIDE SEQUENCE</scope>
</reference>
<dbReference type="EMBL" id="AZMM01004378">
    <property type="protein sequence ID" value="ETJ41699.1"/>
    <property type="molecule type" value="Genomic_DNA"/>
</dbReference>
<protein>
    <submittedName>
        <fullName evidence="1">Uncharacterized protein</fullName>
    </submittedName>
</protein>
<sequence>LGFPPAWISTQSAEELRAHSL</sequence>
<organism evidence="1">
    <name type="scientific">human gut metagenome</name>
    <dbReference type="NCBI Taxonomy" id="408170"/>
    <lineage>
        <taxon>unclassified sequences</taxon>
        <taxon>metagenomes</taxon>
        <taxon>organismal metagenomes</taxon>
    </lineage>
</organism>